<gene>
    <name evidence="2" type="ORF">Epro_0112</name>
</gene>
<dbReference type="RefSeq" id="WP_052569619.1">
    <property type="nucleotide sequence ID" value="NZ_CP009498.1"/>
</dbReference>
<dbReference type="Proteomes" id="UP000035337">
    <property type="component" value="Chromosome"/>
</dbReference>
<dbReference type="Pfam" id="PF13740">
    <property type="entry name" value="ACT_6"/>
    <property type="match status" value="2"/>
</dbReference>
<sequence length="173" mass="18770">MSKYVSLTAIGKDKPGIVGAITKVLYELNCNIEDSTMTILYGQFAMILIIKLPAKFSQKTLSSKLAKLSGLSFSYSKLSSVTDKKTKKQNAFVISVYGADKPGIVYKVSEFLAGKKINITDVQTMASKKTYIMLIEAQFPNALSELKVSKELSALAASLGVTVSLNKAELSRI</sequence>
<dbReference type="GO" id="GO:0006355">
    <property type="term" value="P:regulation of DNA-templated transcription"/>
    <property type="evidence" value="ECO:0007669"/>
    <property type="project" value="InterPro"/>
</dbReference>
<evidence type="ECO:0000313" key="2">
    <source>
        <dbReference type="EMBL" id="AKL97491.1"/>
    </source>
</evidence>
<dbReference type="InterPro" id="IPR050990">
    <property type="entry name" value="UPF0237/GcvR_regulator"/>
</dbReference>
<dbReference type="PANTHER" id="PTHR34875">
    <property type="entry name" value="UPF0237 PROTEIN MJ1558"/>
    <property type="match status" value="1"/>
</dbReference>
<accession>A0A0G3WFV3</accession>
<dbReference type="PIRSF" id="PIRSF028103">
    <property type="entry name" value="GcvR"/>
    <property type="match status" value="1"/>
</dbReference>
<dbReference type="STRING" id="1408281.Epro_0112"/>
<feature type="domain" description="ACT" evidence="1">
    <location>
        <begin position="6"/>
        <end position="83"/>
    </location>
</feature>
<dbReference type="AlphaFoldDB" id="A0A0G3WFV3"/>
<dbReference type="PROSITE" id="PS51671">
    <property type="entry name" value="ACT"/>
    <property type="match status" value="2"/>
</dbReference>
<dbReference type="KEGG" id="epo:Epro_0112"/>
<evidence type="ECO:0000259" key="1">
    <source>
        <dbReference type="PROSITE" id="PS51671"/>
    </source>
</evidence>
<dbReference type="SUPFAM" id="SSF55021">
    <property type="entry name" value="ACT-like"/>
    <property type="match status" value="2"/>
</dbReference>
<proteinExistence type="predicted"/>
<feature type="domain" description="ACT" evidence="1">
    <location>
        <begin position="93"/>
        <end position="166"/>
    </location>
</feature>
<protein>
    <submittedName>
        <fullName evidence="2">Glycine cleavage system transcriptional repressor</fullName>
    </submittedName>
</protein>
<keyword evidence="3" id="KW-1185">Reference proteome</keyword>
<name>A0A0G3WFV3_9BACT</name>
<dbReference type="PATRIC" id="fig|1408281.3.peg.113"/>
<organism evidence="2 3">
    <name type="scientific">Endomicrobium proavitum</name>
    <dbReference type="NCBI Taxonomy" id="1408281"/>
    <lineage>
        <taxon>Bacteria</taxon>
        <taxon>Pseudomonadati</taxon>
        <taxon>Elusimicrobiota</taxon>
        <taxon>Endomicrobiia</taxon>
        <taxon>Endomicrobiales</taxon>
        <taxon>Endomicrobiaceae</taxon>
        <taxon>Endomicrobium</taxon>
    </lineage>
</organism>
<dbReference type="PANTHER" id="PTHR34875:SF6">
    <property type="entry name" value="UPF0237 PROTEIN MJ1558"/>
    <property type="match status" value="1"/>
</dbReference>
<dbReference type="InterPro" id="IPR045865">
    <property type="entry name" value="ACT-like_dom_sf"/>
</dbReference>
<dbReference type="OrthoDB" id="5814713at2"/>
<evidence type="ECO:0000313" key="3">
    <source>
        <dbReference type="Proteomes" id="UP000035337"/>
    </source>
</evidence>
<reference evidence="2 3" key="1">
    <citation type="submission" date="2014-09" db="EMBL/GenBank/DDBJ databases">
        <title>Complete genome sequence of Endomicrobium proavitum.</title>
        <authorList>
            <person name="Zheng H."/>
        </authorList>
    </citation>
    <scope>NUCLEOTIDE SEQUENCE [LARGE SCALE GENOMIC DNA]</scope>
    <source>
        <strain evidence="2 3">Rsa215</strain>
    </source>
</reference>
<dbReference type="InterPro" id="IPR002912">
    <property type="entry name" value="ACT_dom"/>
</dbReference>
<dbReference type="Gene3D" id="3.30.70.260">
    <property type="match status" value="2"/>
</dbReference>
<dbReference type="EMBL" id="CP009498">
    <property type="protein sequence ID" value="AKL97491.1"/>
    <property type="molecule type" value="Genomic_DNA"/>
</dbReference>
<dbReference type="InterPro" id="IPR016867">
    <property type="entry name" value="GcvR"/>
</dbReference>